<accession>A0ABV8QSQ4</accession>
<proteinExistence type="predicted"/>
<name>A0ABV8QSQ4_9BACT</name>
<sequence>MKQGDFRNIQELIIDAEKLAKTRELSNPVKSDLTPVSLGNIAHEYHEFIFKNKRYPTVILMHPLDGRKFIELMHECFGYCSMPNLMKFQGMQLKRSYDVELGKWEIY</sequence>
<dbReference type="RefSeq" id="WP_379707161.1">
    <property type="nucleotide sequence ID" value="NZ_JBHSCZ010000001.1"/>
</dbReference>
<gene>
    <name evidence="1" type="ORF">ACFOWM_03575</name>
</gene>
<dbReference type="EMBL" id="JBHSCZ010000001">
    <property type="protein sequence ID" value="MFC4261944.1"/>
    <property type="molecule type" value="Genomic_DNA"/>
</dbReference>
<keyword evidence="2" id="KW-1185">Reference proteome</keyword>
<reference evidence="2" key="1">
    <citation type="journal article" date="2019" name="Int. J. Syst. Evol. Microbiol.">
        <title>The Global Catalogue of Microorganisms (GCM) 10K type strain sequencing project: providing services to taxonomists for standard genome sequencing and annotation.</title>
        <authorList>
            <consortium name="The Broad Institute Genomics Platform"/>
            <consortium name="The Broad Institute Genome Sequencing Center for Infectious Disease"/>
            <person name="Wu L."/>
            <person name="Ma J."/>
        </authorList>
    </citation>
    <scope>NUCLEOTIDE SEQUENCE [LARGE SCALE GENOMIC DNA]</scope>
    <source>
        <strain evidence="2">CECT 8289</strain>
    </source>
</reference>
<comment type="caution">
    <text evidence="1">The sequence shown here is derived from an EMBL/GenBank/DDBJ whole genome shotgun (WGS) entry which is preliminary data.</text>
</comment>
<evidence type="ECO:0000313" key="1">
    <source>
        <dbReference type="EMBL" id="MFC4261944.1"/>
    </source>
</evidence>
<protein>
    <submittedName>
        <fullName evidence="1">Uncharacterized protein</fullName>
    </submittedName>
</protein>
<evidence type="ECO:0000313" key="2">
    <source>
        <dbReference type="Proteomes" id="UP001595907"/>
    </source>
</evidence>
<organism evidence="1 2">
    <name type="scientific">Ferruginibacter yonginensis</name>
    <dbReference type="NCBI Taxonomy" id="1310416"/>
    <lineage>
        <taxon>Bacteria</taxon>
        <taxon>Pseudomonadati</taxon>
        <taxon>Bacteroidota</taxon>
        <taxon>Chitinophagia</taxon>
        <taxon>Chitinophagales</taxon>
        <taxon>Chitinophagaceae</taxon>
        <taxon>Ferruginibacter</taxon>
    </lineage>
</organism>
<dbReference type="Proteomes" id="UP001595907">
    <property type="component" value="Unassembled WGS sequence"/>
</dbReference>